<sequence>MLLSSFFSGQNPENRPIPPLKKIFFGRSLSSVPQGSLIFFPLSSNTLACGLAGLMAYKKKDTDRSFKNIASEINDTLKEVIQSDIRSLKAENMDASFLGGKKNMERLASKIEDLRSEAAMTALFNEHDILKNLSDLADKIAERIRDQKAALMEKQAVLSREMLAELTDRLEKIQDIHWHLSRDFLNNMDKIRLLVGRYSLQPSASAISVFHRTNTILNSIEILEVRGRDSAGISIFFTLSPSKYKTYQKLVEEEGLADQLSERSNPRVLVNQSIAVQHQILKKQHSVTLAFTYKTAAEIGSLGDNGNFLRSQIKNDPLIHLIGSLSHLHFSVAAHTRWASVGEISVPNCHPVDNQTGDPGSIRTGIIQVALNGDIDNYLELKKHYENRWDFIPDEISTDTKIIPLQTEHYLREGNTIEEAFRLAVSDFEGSHAIWMQTDLAPGKLFLAQKGSGQAIFVGIGKDGYIAASEVYGFVESTPRYIKIEGEKIAEGINGPVQGQVFILDENPQDPVQDIHAFYYDGTPVKISEEEIRETAITSRDIDRQHFPHYFIKEISESPRSVARTLQGRFHLEDAETGGYTVSLEENAIPLPLQKALQEGQIRRIFFIGQGTASIAAQTSADLLRHYLNDPAIQVQALKASELSGFFLEDSDGPETMADALVVAISQSGTTTDTNRSVDMVRSRGARTIGIVNRRDSDLTFKVEGVLYTSSGRDIEMSVASTKAFYSQVVAGALLGLQIAQITEKRRPDFISTEIRELLAVPEKMEKVLSIRDSIGKGAKKLAVTRSYWATVGSGPNKNAADEIRIKLSELCYRTISSDYVEDKKHIDLSAEPLIFVCAAGTRPSVIGDIIKDTAIFHAHKALPVVVVSEGDHRFDPYASQIIAVPDLPEHLAPLLTTLAGHIWGYHAALAIHEGSRFFYEERRSILETVQGYSRKGMDIHEIVLEKRFREEMALFGALFRKSLSEGPLHSLMDARDATDLLLLTKYLSGRLPLSDIEMDFGQGESIQGVLNRFFEKMGKAINLLARPVDAIKHQAKTVTVGTSRITEKAEGLLFDALEKHGIRISQLSSRNILVLRNLQGVISAVNGAFLYRVQGLNLLGDVNSHTSISLIQKTGSLAEMSSRTEKDPVLRGSKRIIVQEGNVFIGQGKKDGRRILIIPAFSEKTQGPKLLEYLLSLDVDFHEKVPLFARMKALGGKLDRIRNNVNEYSVPWKDEYLDLFATEELFGFTADRIVEEILKRRELKG</sequence>
<keyword evidence="12" id="KW-1185">Reference proteome</keyword>
<evidence type="ECO:0000256" key="8">
    <source>
        <dbReference type="SAM" id="Coils"/>
    </source>
</evidence>
<feature type="coiled-coil region" evidence="8">
    <location>
        <begin position="130"/>
        <end position="161"/>
    </location>
</feature>
<evidence type="ECO:0000256" key="5">
    <source>
        <dbReference type="ARBA" id="ARBA00022679"/>
    </source>
</evidence>
<evidence type="ECO:0000256" key="2">
    <source>
        <dbReference type="ARBA" id="ARBA00012916"/>
    </source>
</evidence>
<proteinExistence type="predicted"/>
<evidence type="ECO:0000313" key="11">
    <source>
        <dbReference type="EMBL" id="TWI77272.1"/>
    </source>
</evidence>
<evidence type="ECO:0000259" key="9">
    <source>
        <dbReference type="PROSITE" id="PS51278"/>
    </source>
</evidence>
<evidence type="ECO:0000256" key="6">
    <source>
        <dbReference type="ARBA" id="ARBA00022737"/>
    </source>
</evidence>
<dbReference type="InterPro" id="IPR029055">
    <property type="entry name" value="Ntn_hydrolases_N"/>
</dbReference>
<dbReference type="Pfam" id="PF01380">
    <property type="entry name" value="SIS"/>
    <property type="match status" value="1"/>
</dbReference>
<dbReference type="SUPFAM" id="SSF56235">
    <property type="entry name" value="N-terminal nucleophile aminohydrolases (Ntn hydrolases)"/>
    <property type="match status" value="1"/>
</dbReference>
<reference evidence="11 12" key="1">
    <citation type="submission" date="2019-07" db="EMBL/GenBank/DDBJ databases">
        <title>Genome sequencing of 100 strains of the haloalkaliphilic chemolithoautotrophic sulfur-oxidizing bacterium Thioalkalivibrio.</title>
        <authorList>
            <person name="Muyzer G."/>
        </authorList>
    </citation>
    <scope>NUCLEOTIDE SEQUENCE [LARGE SCALE GENOMIC DNA]</scope>
    <source>
        <strain evidence="11 12">ASO4-4</strain>
    </source>
</reference>
<comment type="caution">
    <text evidence="11">The sequence shown here is derived from an EMBL/GenBank/DDBJ whole genome shotgun (WGS) entry which is preliminary data.</text>
</comment>
<evidence type="ECO:0000256" key="1">
    <source>
        <dbReference type="ARBA" id="ARBA00001031"/>
    </source>
</evidence>
<dbReference type="EC" id="2.6.1.16" evidence="2"/>
<evidence type="ECO:0000256" key="4">
    <source>
        <dbReference type="ARBA" id="ARBA00022576"/>
    </source>
</evidence>
<dbReference type="InterPro" id="IPR001347">
    <property type="entry name" value="SIS_dom"/>
</dbReference>
<dbReference type="PROSITE" id="PS51464">
    <property type="entry name" value="SIS"/>
    <property type="match status" value="1"/>
</dbReference>
<feature type="domain" description="SIS" evidence="10">
    <location>
        <begin position="593"/>
        <end position="745"/>
    </location>
</feature>
<keyword evidence="6" id="KW-0677">Repeat</keyword>
<organism evidence="11 12">
    <name type="scientific">Desulfobotulus alkaliphilus</name>
    <dbReference type="NCBI Taxonomy" id="622671"/>
    <lineage>
        <taxon>Bacteria</taxon>
        <taxon>Pseudomonadati</taxon>
        <taxon>Thermodesulfobacteriota</taxon>
        <taxon>Desulfobacteria</taxon>
        <taxon>Desulfobacterales</taxon>
        <taxon>Desulfobacteraceae</taxon>
        <taxon>Desulfobotulus</taxon>
    </lineage>
</organism>
<comment type="catalytic activity">
    <reaction evidence="1">
        <text>D-fructose 6-phosphate + L-glutamine = D-glucosamine 6-phosphate + L-glutamate</text>
        <dbReference type="Rhea" id="RHEA:13237"/>
        <dbReference type="ChEBI" id="CHEBI:29985"/>
        <dbReference type="ChEBI" id="CHEBI:58359"/>
        <dbReference type="ChEBI" id="CHEBI:58725"/>
        <dbReference type="ChEBI" id="CHEBI:61527"/>
        <dbReference type="EC" id="2.6.1.16"/>
    </reaction>
</comment>
<keyword evidence="7" id="KW-0315">Glutamine amidotransferase</keyword>
<evidence type="ECO:0000259" key="10">
    <source>
        <dbReference type="PROSITE" id="PS51464"/>
    </source>
</evidence>
<dbReference type="GO" id="GO:0006487">
    <property type="term" value="P:protein N-linked glycosylation"/>
    <property type="evidence" value="ECO:0007669"/>
    <property type="project" value="TreeGrafter"/>
</dbReference>
<feature type="domain" description="Glutamine amidotransferase type-2" evidence="9">
    <location>
        <begin position="192"/>
        <end position="507"/>
    </location>
</feature>
<protein>
    <recommendedName>
        <fullName evidence="3">Glutamine--fructose-6-phosphate aminotransferase [isomerizing]</fullName>
        <ecNumber evidence="2">2.6.1.16</ecNumber>
    </recommendedName>
</protein>
<name>A0A562S7B2_9BACT</name>
<dbReference type="CDD" id="cd05008">
    <property type="entry name" value="SIS_GlmS_GlmD_1"/>
    <property type="match status" value="1"/>
</dbReference>
<dbReference type="SUPFAM" id="SSF53697">
    <property type="entry name" value="SIS domain"/>
    <property type="match status" value="1"/>
</dbReference>
<dbReference type="InterPro" id="IPR046348">
    <property type="entry name" value="SIS_dom_sf"/>
</dbReference>
<keyword evidence="8" id="KW-0175">Coiled coil</keyword>
<dbReference type="GO" id="GO:0006047">
    <property type="term" value="P:UDP-N-acetylglucosamine metabolic process"/>
    <property type="evidence" value="ECO:0007669"/>
    <property type="project" value="TreeGrafter"/>
</dbReference>
<dbReference type="InterPro" id="IPR017932">
    <property type="entry name" value="GATase_2_dom"/>
</dbReference>
<dbReference type="GO" id="GO:0097367">
    <property type="term" value="F:carbohydrate derivative binding"/>
    <property type="evidence" value="ECO:0007669"/>
    <property type="project" value="InterPro"/>
</dbReference>
<dbReference type="GO" id="GO:0006002">
    <property type="term" value="P:fructose 6-phosphate metabolic process"/>
    <property type="evidence" value="ECO:0007669"/>
    <property type="project" value="TreeGrafter"/>
</dbReference>
<gene>
    <name evidence="11" type="ORF">LZ24_00072</name>
</gene>
<dbReference type="PANTHER" id="PTHR10937:SF0">
    <property type="entry name" value="GLUTAMINE--FRUCTOSE-6-PHOSPHATE TRANSAMINASE (ISOMERIZING)"/>
    <property type="match status" value="1"/>
</dbReference>
<dbReference type="Gene3D" id="3.40.50.10490">
    <property type="entry name" value="Glucose-6-phosphate isomerase like protein, domain 1"/>
    <property type="match status" value="2"/>
</dbReference>
<dbReference type="PROSITE" id="PS51278">
    <property type="entry name" value="GATASE_TYPE_2"/>
    <property type="match status" value="1"/>
</dbReference>
<evidence type="ECO:0000313" key="12">
    <source>
        <dbReference type="Proteomes" id="UP000318307"/>
    </source>
</evidence>
<keyword evidence="4 11" id="KW-0032">Aminotransferase</keyword>
<dbReference type="Gene3D" id="3.60.20.10">
    <property type="entry name" value="Glutamine Phosphoribosylpyrophosphate, subunit 1, domain 1"/>
    <property type="match status" value="1"/>
</dbReference>
<dbReference type="AlphaFoldDB" id="A0A562S7B2"/>
<dbReference type="PANTHER" id="PTHR10937">
    <property type="entry name" value="GLUCOSAMINE--FRUCTOSE-6-PHOSPHATE AMINOTRANSFERASE, ISOMERIZING"/>
    <property type="match status" value="1"/>
</dbReference>
<accession>A0A562S7B2</accession>
<dbReference type="InterPro" id="IPR035466">
    <property type="entry name" value="GlmS/AgaS_SIS"/>
</dbReference>
<dbReference type="EMBL" id="VLLC01000001">
    <property type="protein sequence ID" value="TWI77272.1"/>
    <property type="molecule type" value="Genomic_DNA"/>
</dbReference>
<dbReference type="GO" id="GO:0004360">
    <property type="term" value="F:glutamine-fructose-6-phosphate transaminase (isomerizing) activity"/>
    <property type="evidence" value="ECO:0007669"/>
    <property type="project" value="UniProtKB-EC"/>
</dbReference>
<evidence type="ECO:0000256" key="3">
    <source>
        <dbReference type="ARBA" id="ARBA00016090"/>
    </source>
</evidence>
<evidence type="ECO:0000256" key="7">
    <source>
        <dbReference type="ARBA" id="ARBA00022962"/>
    </source>
</evidence>
<dbReference type="OrthoDB" id="9761808at2"/>
<dbReference type="RefSeq" id="WP_144681154.1">
    <property type="nucleotide sequence ID" value="NZ_VLLC01000001.1"/>
</dbReference>
<dbReference type="Proteomes" id="UP000318307">
    <property type="component" value="Unassembled WGS sequence"/>
</dbReference>
<keyword evidence="5 11" id="KW-0808">Transferase</keyword>